<accession>A0A067JNH3</accession>
<keyword evidence="2" id="KW-1185">Reference proteome</keyword>
<proteinExistence type="predicted"/>
<reference evidence="1 2" key="1">
    <citation type="journal article" date="2014" name="PLoS ONE">
        <title>Global Analysis of Gene Expression Profiles in Physic Nut (Jatropha curcas L.) Seedlings Exposed to Salt Stress.</title>
        <authorList>
            <person name="Zhang L."/>
            <person name="Zhang C."/>
            <person name="Wu P."/>
            <person name="Chen Y."/>
            <person name="Li M."/>
            <person name="Jiang H."/>
            <person name="Wu G."/>
        </authorList>
    </citation>
    <scope>NUCLEOTIDE SEQUENCE [LARGE SCALE GENOMIC DNA]</scope>
    <source>
        <strain evidence="2">cv. GZQX0401</strain>
        <tissue evidence="1">Young leaves</tissue>
    </source>
</reference>
<dbReference type="EMBL" id="KK915655">
    <property type="protein sequence ID" value="KDP21560.1"/>
    <property type="molecule type" value="Genomic_DNA"/>
</dbReference>
<sequence length="220" mass="25274">MDRTSPYWPSLVCFCILSQYLLLSGINDYCSLRLVPIVGQMARRRMPFPLILVETFIWLGDQARDPSLILGPMGSLLHLQSWAFEKLQVMDPPSDRLMFDYRPRVYVQRHRCHYKKMRFCDRFVGCNIATNCDDWEIEYLPTDLRPNGDRIYDGLATDNISGFISACRLTRVQPPSSPSPPHFQSFAVPFPTASRILLWSVALPVTGEALLLFVRSRLVS</sequence>
<evidence type="ECO:0000313" key="1">
    <source>
        <dbReference type="EMBL" id="KDP21560.1"/>
    </source>
</evidence>
<dbReference type="AlphaFoldDB" id="A0A067JNH3"/>
<gene>
    <name evidence="1" type="ORF">JCGZ_03668</name>
</gene>
<organism evidence="1 2">
    <name type="scientific">Jatropha curcas</name>
    <name type="common">Barbados nut</name>
    <dbReference type="NCBI Taxonomy" id="180498"/>
    <lineage>
        <taxon>Eukaryota</taxon>
        <taxon>Viridiplantae</taxon>
        <taxon>Streptophyta</taxon>
        <taxon>Embryophyta</taxon>
        <taxon>Tracheophyta</taxon>
        <taxon>Spermatophyta</taxon>
        <taxon>Magnoliopsida</taxon>
        <taxon>eudicotyledons</taxon>
        <taxon>Gunneridae</taxon>
        <taxon>Pentapetalae</taxon>
        <taxon>rosids</taxon>
        <taxon>fabids</taxon>
        <taxon>Malpighiales</taxon>
        <taxon>Euphorbiaceae</taxon>
        <taxon>Crotonoideae</taxon>
        <taxon>Jatropheae</taxon>
        <taxon>Jatropha</taxon>
    </lineage>
</organism>
<evidence type="ECO:0000313" key="2">
    <source>
        <dbReference type="Proteomes" id="UP000027138"/>
    </source>
</evidence>
<dbReference type="Proteomes" id="UP000027138">
    <property type="component" value="Unassembled WGS sequence"/>
</dbReference>
<name>A0A067JNH3_JATCU</name>
<protein>
    <submittedName>
        <fullName evidence="1">Uncharacterized protein</fullName>
    </submittedName>
</protein>